<evidence type="ECO:0000256" key="9">
    <source>
        <dbReference type="ARBA" id="ARBA00079544"/>
    </source>
</evidence>
<dbReference type="GO" id="GO:0016301">
    <property type="term" value="F:kinase activity"/>
    <property type="evidence" value="ECO:0007669"/>
    <property type="project" value="UniProtKB-KW"/>
</dbReference>
<dbReference type="InterPro" id="IPR020568">
    <property type="entry name" value="Ribosomal_Su5_D2-typ_SF"/>
</dbReference>
<dbReference type="SUPFAM" id="SSF55874">
    <property type="entry name" value="ATPase domain of HSP90 chaperone/DNA topoisomerase II/histidine kinase"/>
    <property type="match status" value="1"/>
</dbReference>
<evidence type="ECO:0000256" key="3">
    <source>
        <dbReference type="ARBA" id="ARBA00022741"/>
    </source>
</evidence>
<gene>
    <name evidence="13" type="primary">htpG</name>
    <name evidence="13" type="ORF">HMPREF0645_2026</name>
</gene>
<dbReference type="InterPro" id="IPR001404">
    <property type="entry name" value="Hsp90_fam"/>
</dbReference>
<dbReference type="eggNOG" id="COG0326">
    <property type="taxonomic scope" value="Bacteria"/>
</dbReference>
<dbReference type="InterPro" id="IPR019805">
    <property type="entry name" value="Heat_shock_protein_90_CS"/>
</dbReference>
<dbReference type="AlphaFoldDB" id="D1PYJ1"/>
<proteinExistence type="inferred from homology"/>
<dbReference type="GO" id="GO:0140662">
    <property type="term" value="F:ATP-dependent protein folding chaperone"/>
    <property type="evidence" value="ECO:0007669"/>
    <property type="project" value="InterPro"/>
</dbReference>
<feature type="binding site" evidence="11">
    <location>
        <position position="361"/>
    </location>
    <ligand>
        <name>ATP</name>
        <dbReference type="ChEBI" id="CHEBI:30616"/>
    </ligand>
</feature>
<evidence type="ECO:0000256" key="2">
    <source>
        <dbReference type="ARBA" id="ARBA00022490"/>
    </source>
</evidence>
<dbReference type="FunFam" id="3.30.565.10:FF:000076">
    <property type="entry name" value="Molecular chaperone HtpG"/>
    <property type="match status" value="1"/>
</dbReference>
<dbReference type="Gene3D" id="3.40.50.11260">
    <property type="match status" value="1"/>
</dbReference>
<dbReference type="GO" id="GO:0051082">
    <property type="term" value="F:unfolded protein binding"/>
    <property type="evidence" value="ECO:0007669"/>
    <property type="project" value="InterPro"/>
</dbReference>
<evidence type="ECO:0000256" key="4">
    <source>
        <dbReference type="ARBA" id="ARBA00022840"/>
    </source>
</evidence>
<feature type="binding site" evidence="11">
    <location>
        <position position="114"/>
    </location>
    <ligand>
        <name>ATP</name>
        <dbReference type="ChEBI" id="CHEBI:30616"/>
    </ligand>
</feature>
<dbReference type="PROSITE" id="PS00298">
    <property type="entry name" value="HSP90"/>
    <property type="match status" value="1"/>
</dbReference>
<dbReference type="InterPro" id="IPR036890">
    <property type="entry name" value="HATPase_C_sf"/>
</dbReference>
<dbReference type="PIRSF" id="PIRSF002583">
    <property type="entry name" value="Hsp90"/>
    <property type="match status" value="1"/>
</dbReference>
<evidence type="ECO:0000256" key="5">
    <source>
        <dbReference type="ARBA" id="ARBA00023016"/>
    </source>
</evidence>
<evidence type="ECO:0000256" key="1">
    <source>
        <dbReference type="ARBA" id="ARBA00008239"/>
    </source>
</evidence>
<comment type="caution">
    <text evidence="13">The sequence shown here is derived from an EMBL/GenBank/DDBJ whole genome shotgun (WGS) entry which is preliminary data.</text>
</comment>
<dbReference type="Gene3D" id="1.20.120.790">
    <property type="entry name" value="Heat shock protein 90, C-terminal domain"/>
    <property type="match status" value="1"/>
</dbReference>
<dbReference type="FunFam" id="3.30.230.80:FF:000008">
    <property type="entry name" value="Molecular chaperone HtpG"/>
    <property type="match status" value="1"/>
</dbReference>
<organism evidence="13 14">
    <name type="scientific">Hallella bergensis DSM 17361</name>
    <dbReference type="NCBI Taxonomy" id="585502"/>
    <lineage>
        <taxon>Bacteria</taxon>
        <taxon>Pseudomonadati</taxon>
        <taxon>Bacteroidota</taxon>
        <taxon>Bacteroidia</taxon>
        <taxon>Bacteroidales</taxon>
        <taxon>Prevotellaceae</taxon>
        <taxon>Hallella</taxon>
    </lineage>
</organism>
<reference evidence="13 14" key="1">
    <citation type="submission" date="2009-10" db="EMBL/GenBank/DDBJ databases">
        <authorList>
            <person name="Qin X."/>
            <person name="Bachman B."/>
            <person name="Battles P."/>
            <person name="Bell A."/>
            <person name="Bess C."/>
            <person name="Bickham C."/>
            <person name="Chaboub L."/>
            <person name="Chen D."/>
            <person name="Coyle M."/>
            <person name="Deiros D.R."/>
            <person name="Dinh H."/>
            <person name="Forbes L."/>
            <person name="Fowler G."/>
            <person name="Francisco L."/>
            <person name="Fu Q."/>
            <person name="Gubbala S."/>
            <person name="Hale W."/>
            <person name="Han Y."/>
            <person name="Hemphill L."/>
            <person name="Highlander S.K."/>
            <person name="Hirani K."/>
            <person name="Hogues M."/>
            <person name="Jackson L."/>
            <person name="Jakkamsetti A."/>
            <person name="Javaid M."/>
            <person name="Jiang H."/>
            <person name="Korchina V."/>
            <person name="Kovar C."/>
            <person name="Lara F."/>
            <person name="Lee S."/>
            <person name="Mata R."/>
            <person name="Mathew T."/>
            <person name="Moen C."/>
            <person name="Morales K."/>
            <person name="Munidasa M."/>
            <person name="Nazareth L."/>
            <person name="Ngo R."/>
            <person name="Nguyen L."/>
            <person name="Okwuonu G."/>
            <person name="Ongeri F."/>
            <person name="Patil S."/>
            <person name="Petrosino J."/>
            <person name="Pham C."/>
            <person name="Pham P."/>
            <person name="Pu L.-L."/>
            <person name="Puazo M."/>
            <person name="Raj R."/>
            <person name="Reid J."/>
            <person name="Rouhana J."/>
            <person name="Saada N."/>
            <person name="Shang Y."/>
            <person name="Simmons D."/>
            <person name="Thornton R."/>
            <person name="Warren J."/>
            <person name="Weissenberger G."/>
            <person name="Zhang J."/>
            <person name="Zhang L."/>
            <person name="Zhou C."/>
            <person name="Zhu D."/>
            <person name="Muzny D."/>
            <person name="Worley K."/>
            <person name="Gibbs R."/>
        </authorList>
    </citation>
    <scope>NUCLEOTIDE SEQUENCE [LARGE SCALE GENOMIC DNA]</scope>
    <source>
        <strain evidence="13 14">DSM 17361</strain>
    </source>
</reference>
<name>D1PYJ1_9BACT</name>
<feature type="binding site" evidence="11">
    <location>
        <position position="109"/>
    </location>
    <ligand>
        <name>ATP</name>
        <dbReference type="ChEBI" id="CHEBI:30616"/>
    </ligand>
</feature>
<dbReference type="NCBIfam" id="NF003555">
    <property type="entry name" value="PRK05218.1"/>
    <property type="match status" value="1"/>
</dbReference>
<keyword evidence="2" id="KW-0963">Cytoplasm</keyword>
<feature type="region of interest" description="Disordered" evidence="12">
    <location>
        <begin position="637"/>
        <end position="666"/>
    </location>
</feature>
<evidence type="ECO:0000313" key="13">
    <source>
        <dbReference type="EMBL" id="EFA43536.1"/>
    </source>
</evidence>
<keyword evidence="13" id="KW-0418">Kinase</keyword>
<dbReference type="PRINTS" id="PR00775">
    <property type="entry name" value="HEATSHOCK90"/>
</dbReference>
<dbReference type="Pfam" id="PF00183">
    <property type="entry name" value="HSP90"/>
    <property type="match status" value="1"/>
</dbReference>
<protein>
    <recommendedName>
        <fullName evidence="8">Chaperone protein HtpG</fullName>
    </recommendedName>
    <alternativeName>
        <fullName evidence="7">Chaperone protein htpG</fullName>
    </alternativeName>
    <alternativeName>
        <fullName evidence="9 10">Heat shock protein HtpG</fullName>
    </alternativeName>
</protein>
<evidence type="ECO:0000256" key="10">
    <source>
        <dbReference type="ARBA" id="ARBA00080411"/>
    </source>
</evidence>
<feature type="binding site" evidence="11">
    <location>
        <begin position="129"/>
        <end position="130"/>
    </location>
    <ligand>
        <name>ATP</name>
        <dbReference type="ChEBI" id="CHEBI:30616"/>
    </ligand>
</feature>
<comment type="similarity">
    <text evidence="1">Belongs to the heat shock protein 90 family.</text>
</comment>
<feature type="binding site" evidence="11">
    <location>
        <position position="68"/>
    </location>
    <ligand>
        <name>ATP</name>
        <dbReference type="ChEBI" id="CHEBI:30616"/>
    </ligand>
</feature>
<dbReference type="Gene3D" id="3.30.565.10">
    <property type="entry name" value="Histidine kinase-like ATPase, C-terminal domain"/>
    <property type="match status" value="1"/>
</dbReference>
<evidence type="ECO:0000256" key="6">
    <source>
        <dbReference type="ARBA" id="ARBA00023186"/>
    </source>
</evidence>
<dbReference type="InterPro" id="IPR020575">
    <property type="entry name" value="Hsp90_N"/>
</dbReference>
<keyword evidence="5" id="KW-0346">Stress response</keyword>
<keyword evidence="4 11" id="KW-0067">ATP-binding</keyword>
<feature type="compositionally biased region" description="Basic and acidic residues" evidence="12">
    <location>
        <begin position="641"/>
        <end position="666"/>
    </location>
</feature>
<dbReference type="Gene3D" id="3.30.230.80">
    <property type="match status" value="1"/>
</dbReference>
<dbReference type="Proteomes" id="UP000003160">
    <property type="component" value="Unassembled WGS sequence"/>
</dbReference>
<dbReference type="InterPro" id="IPR037196">
    <property type="entry name" value="HSP90_C"/>
</dbReference>
<feature type="binding site" evidence="11">
    <location>
        <position position="199"/>
    </location>
    <ligand>
        <name>ATP</name>
        <dbReference type="ChEBI" id="CHEBI:30616"/>
    </ligand>
</feature>
<dbReference type="HOGENOM" id="CLU_006684_3_2_10"/>
<keyword evidence="6" id="KW-0143">Chaperone</keyword>
<keyword evidence="3 11" id="KW-0547">Nucleotide-binding</keyword>
<dbReference type="EMBL" id="ACKS01000078">
    <property type="protein sequence ID" value="EFA43536.1"/>
    <property type="molecule type" value="Genomic_DNA"/>
</dbReference>
<evidence type="ECO:0000256" key="8">
    <source>
        <dbReference type="ARBA" id="ARBA00070675"/>
    </source>
</evidence>
<sequence>MLSNFIMAFYLRKSNWHVICLTVGIITEYKLFKMKTGNIGVTTENIFPVIKKFLYSDHEIFLREMISNAVDATQKLKTLAQKGDFKGDVGDTTVRVTLDANAKTLTISDRGIGMTAEEIDKYINQIAFSGVTDFLDKYKDEANAIIGHFGLGFYSSFMVSDRVDIITKSCQEGSQAVKWSCDGSPSYTLEEVEKADRGTDIVLHISDDCKEFLDKTRIETLLNKYCKFMSVPIAFGKKTEWKDGKQVETEEDNIINNAEPLWTKTPSSLKDEDYKNFYRTLYPMQDEPLFWIHLNVDFPFHLTGILYFPRIHNNIDLQRNKIQLYCNQVFVTDQVEGIVPDFLTLLHGVIDSPDIPLNVSRSYLQSDANVKKISTYITKKVADRLQQIFKADRKDYEQKWDDLKVFINYGMLSQEDFYDRAKDFALFKDVDGNYSTFEEYRTLIKSEQTDKNGDLIYLYATNKDDQYAYISSAQNKGYSVLLFDGQLDVPMVNMLEQKLEKSRFMRVDGDIIDRLIVKDDDRKLTIEEADRDILTEIFRSQMPVVDKATFNVDVEALGESGTPVVITQSEYMRRMKEMSQFQPGMNFYGQMPDSYTVVLNADHPLVKNVLDDSNKSTAESLKPVNSEMKGIQARLSALRQGQDKKKPEEVTQEEKDDLKNTEKALSEQKDKRNTILSDYAKGNSIVHQLIDLALLQNGMLKGEALDNFLKRSVDLIK</sequence>
<evidence type="ECO:0000313" key="14">
    <source>
        <dbReference type="Proteomes" id="UP000003160"/>
    </source>
</evidence>
<feature type="binding site" evidence="11">
    <location>
        <position position="64"/>
    </location>
    <ligand>
        <name>ATP</name>
        <dbReference type="ChEBI" id="CHEBI:30616"/>
    </ligand>
</feature>
<evidence type="ECO:0000256" key="7">
    <source>
        <dbReference type="ARBA" id="ARBA00067988"/>
    </source>
</evidence>
<dbReference type="GO" id="GO:0005524">
    <property type="term" value="F:ATP binding"/>
    <property type="evidence" value="ECO:0007669"/>
    <property type="project" value="UniProtKB-KW"/>
</dbReference>
<dbReference type="CDD" id="cd16927">
    <property type="entry name" value="HATPase_Hsp90-like"/>
    <property type="match status" value="1"/>
</dbReference>
<accession>D1PYJ1</accession>
<keyword evidence="13" id="KW-0808">Transferase</keyword>
<keyword evidence="14" id="KW-1185">Reference proteome</keyword>
<dbReference type="Pfam" id="PF13589">
    <property type="entry name" value="HATPase_c_3"/>
    <property type="match status" value="1"/>
</dbReference>
<dbReference type="GO" id="GO:0016887">
    <property type="term" value="F:ATP hydrolysis activity"/>
    <property type="evidence" value="ECO:0007669"/>
    <property type="project" value="InterPro"/>
</dbReference>
<evidence type="ECO:0000256" key="12">
    <source>
        <dbReference type="SAM" id="MobiDB-lite"/>
    </source>
</evidence>
<evidence type="ECO:0000256" key="11">
    <source>
        <dbReference type="PIRSR" id="PIRSR002583-1"/>
    </source>
</evidence>
<dbReference type="SUPFAM" id="SSF54211">
    <property type="entry name" value="Ribosomal protein S5 domain 2-like"/>
    <property type="match status" value="1"/>
</dbReference>
<dbReference type="PANTHER" id="PTHR11528">
    <property type="entry name" value="HEAT SHOCK PROTEIN 90 FAMILY MEMBER"/>
    <property type="match status" value="1"/>
</dbReference>